<dbReference type="NCBIfam" id="NF035944">
    <property type="entry name" value="PEPxxWA-CTERM"/>
    <property type="match status" value="1"/>
</dbReference>
<sequence>MRRSIAAVAALLALGSAPAAAALLGPTPYLSQADSPFNPASFANFYLEDFEDAALNTPGLSVNPANACITGDGGGCPFIGSIDSVGNGGNPALGHSLFGSNFEILFNAAALGGKLPTAAGVVWTDGGNPIRFEAFDQNNVSLGVLMGDHADGSFSGTTAEDRFYGATNAGGISRLLISNPGATEIDHIQYGIAAAVGVVPEPASWALMLGGIGLAGAALRVRRRPAAIA</sequence>
<keyword evidence="4" id="KW-1185">Reference proteome</keyword>
<feature type="domain" description="Ice-binding protein C-terminal" evidence="2">
    <location>
        <begin position="199"/>
        <end position="223"/>
    </location>
</feature>
<dbReference type="NCBIfam" id="TIGR02595">
    <property type="entry name" value="PEP_CTERM"/>
    <property type="match status" value="1"/>
</dbReference>
<feature type="chain" id="PRO_5045261395" evidence="1">
    <location>
        <begin position="22"/>
        <end position="229"/>
    </location>
</feature>
<evidence type="ECO:0000313" key="4">
    <source>
        <dbReference type="Proteomes" id="UP001597115"/>
    </source>
</evidence>
<evidence type="ECO:0000259" key="2">
    <source>
        <dbReference type="Pfam" id="PF07589"/>
    </source>
</evidence>
<keyword evidence="1" id="KW-0732">Signal</keyword>
<protein>
    <submittedName>
        <fullName evidence="3">PEPxxWA-CTERM sorting domain-containing protein</fullName>
    </submittedName>
</protein>
<dbReference type="InterPro" id="IPR013424">
    <property type="entry name" value="Ice-binding_C"/>
</dbReference>
<dbReference type="EMBL" id="JBHUDY010000001">
    <property type="protein sequence ID" value="MFD1612576.1"/>
    <property type="molecule type" value="Genomic_DNA"/>
</dbReference>
<dbReference type="Pfam" id="PF07589">
    <property type="entry name" value="PEP-CTERM"/>
    <property type="match status" value="1"/>
</dbReference>
<gene>
    <name evidence="3" type="ORF">ACFSCW_12265</name>
</gene>
<feature type="signal peptide" evidence="1">
    <location>
        <begin position="1"/>
        <end position="21"/>
    </location>
</feature>
<evidence type="ECO:0000256" key="1">
    <source>
        <dbReference type="SAM" id="SignalP"/>
    </source>
</evidence>
<name>A0ABW4I543_9SPHN</name>
<accession>A0ABW4I543</accession>
<comment type="caution">
    <text evidence="3">The sequence shown here is derived from an EMBL/GenBank/DDBJ whole genome shotgun (WGS) entry which is preliminary data.</text>
</comment>
<evidence type="ECO:0000313" key="3">
    <source>
        <dbReference type="EMBL" id="MFD1612576.1"/>
    </source>
</evidence>
<dbReference type="Proteomes" id="UP001597115">
    <property type="component" value="Unassembled WGS sequence"/>
</dbReference>
<organism evidence="3 4">
    <name type="scientific">Sphingomonas tabacisoli</name>
    <dbReference type="NCBI Taxonomy" id="2249466"/>
    <lineage>
        <taxon>Bacteria</taxon>
        <taxon>Pseudomonadati</taxon>
        <taxon>Pseudomonadota</taxon>
        <taxon>Alphaproteobacteria</taxon>
        <taxon>Sphingomonadales</taxon>
        <taxon>Sphingomonadaceae</taxon>
        <taxon>Sphingomonas</taxon>
    </lineage>
</organism>
<proteinExistence type="predicted"/>
<reference evidence="4" key="1">
    <citation type="journal article" date="2019" name="Int. J. Syst. Evol. Microbiol.">
        <title>The Global Catalogue of Microorganisms (GCM) 10K type strain sequencing project: providing services to taxonomists for standard genome sequencing and annotation.</title>
        <authorList>
            <consortium name="The Broad Institute Genomics Platform"/>
            <consortium name="The Broad Institute Genome Sequencing Center for Infectious Disease"/>
            <person name="Wu L."/>
            <person name="Ma J."/>
        </authorList>
    </citation>
    <scope>NUCLEOTIDE SEQUENCE [LARGE SCALE GENOMIC DNA]</scope>
    <source>
        <strain evidence="4">CGMCC 1.16275</strain>
    </source>
</reference>
<dbReference type="RefSeq" id="WP_380889582.1">
    <property type="nucleotide sequence ID" value="NZ_JBHUDY010000001.1"/>
</dbReference>